<comment type="caution">
    <text evidence="1">The sequence shown here is derived from an EMBL/GenBank/DDBJ whole genome shotgun (WGS) entry which is preliminary data.</text>
</comment>
<feature type="non-terminal residue" evidence="1">
    <location>
        <position position="1"/>
    </location>
</feature>
<accession>A0A9Q0BW98</accession>
<feature type="non-terminal residue" evidence="1">
    <location>
        <position position="70"/>
    </location>
</feature>
<dbReference type="Proteomes" id="UP001059596">
    <property type="component" value="Chromosome 3R"/>
</dbReference>
<gene>
    <name evidence="1" type="ORF">M5D96_003130</name>
</gene>
<evidence type="ECO:0000313" key="1">
    <source>
        <dbReference type="EMBL" id="KAI8046912.1"/>
    </source>
</evidence>
<organism evidence="1 2">
    <name type="scientific">Drosophila gunungcola</name>
    <name type="common">fruit fly</name>
    <dbReference type="NCBI Taxonomy" id="103775"/>
    <lineage>
        <taxon>Eukaryota</taxon>
        <taxon>Metazoa</taxon>
        <taxon>Ecdysozoa</taxon>
        <taxon>Arthropoda</taxon>
        <taxon>Hexapoda</taxon>
        <taxon>Insecta</taxon>
        <taxon>Pterygota</taxon>
        <taxon>Neoptera</taxon>
        <taxon>Endopterygota</taxon>
        <taxon>Diptera</taxon>
        <taxon>Brachycera</taxon>
        <taxon>Muscomorpha</taxon>
        <taxon>Ephydroidea</taxon>
        <taxon>Drosophilidae</taxon>
        <taxon>Drosophila</taxon>
        <taxon>Sophophora</taxon>
    </lineage>
</organism>
<evidence type="ECO:0000313" key="2">
    <source>
        <dbReference type="Proteomes" id="UP001059596"/>
    </source>
</evidence>
<dbReference type="EMBL" id="JAMKOV010000001">
    <property type="protein sequence ID" value="KAI8046912.1"/>
    <property type="molecule type" value="Genomic_DNA"/>
</dbReference>
<sequence>ITCRSSCSQRLAVLLYTRINIAINGFVGLYQLRLVYSEFSILHLLNFRKASAIDSDIDFDITPASLHKKS</sequence>
<dbReference type="AlphaFoldDB" id="A0A9Q0BW98"/>
<protein>
    <submittedName>
        <fullName evidence="1">Uncharacterized protein</fullName>
    </submittedName>
</protein>
<reference evidence="1" key="1">
    <citation type="journal article" date="2023" name="Genome Biol. Evol.">
        <title>Long-read-based Genome Assembly of Drosophila gunungcola Reveals Fewer Chemosensory Genes in Flower-breeding Species.</title>
        <authorList>
            <person name="Negi A."/>
            <person name="Liao B.Y."/>
            <person name="Yeh S.D."/>
        </authorList>
    </citation>
    <scope>NUCLEOTIDE SEQUENCE</scope>
    <source>
        <strain evidence="1">Sukarami</strain>
    </source>
</reference>
<name>A0A9Q0BW98_9MUSC</name>
<keyword evidence="2" id="KW-1185">Reference proteome</keyword>
<proteinExistence type="predicted"/>